<evidence type="ECO:0000256" key="1">
    <source>
        <dbReference type="ARBA" id="ARBA00004319"/>
    </source>
</evidence>
<evidence type="ECO:0000256" key="3">
    <source>
        <dbReference type="ARBA" id="ARBA00022729"/>
    </source>
</evidence>
<dbReference type="GO" id="GO:0005788">
    <property type="term" value="C:endoplasmic reticulum lumen"/>
    <property type="evidence" value="ECO:0000318"/>
    <property type="project" value="GO_Central"/>
</dbReference>
<evidence type="ECO:0000313" key="9">
    <source>
        <dbReference type="EMBL" id="PNR40494.1"/>
    </source>
</evidence>
<evidence type="ECO:0000313" key="11">
    <source>
        <dbReference type="Proteomes" id="UP000006727"/>
    </source>
</evidence>
<keyword evidence="4" id="KW-0256">Endoplasmic reticulum</keyword>
<feature type="domain" description="Selenoprotein F/M" evidence="8">
    <location>
        <begin position="86"/>
        <end position="159"/>
    </location>
</feature>
<name>A9TVR5_PHYPA</name>
<dbReference type="RefSeq" id="XP_024394495.1">
    <property type="nucleotide sequence ID" value="XM_024538727.2"/>
</dbReference>
<dbReference type="FunCoup" id="A9TVR5">
    <property type="interactions" value="2196"/>
</dbReference>
<dbReference type="GO" id="GO:0016491">
    <property type="term" value="F:oxidoreductase activity"/>
    <property type="evidence" value="ECO:0000318"/>
    <property type="project" value="GO_Central"/>
</dbReference>
<evidence type="ECO:0000256" key="6">
    <source>
        <dbReference type="ARBA" id="ARBA00040775"/>
    </source>
</evidence>
<accession>A9TVR5</accession>
<dbReference type="PANTHER" id="PTHR13077:SF6">
    <property type="entry name" value="SELENOPROTEIN F"/>
    <property type="match status" value="1"/>
</dbReference>
<dbReference type="HOGENOM" id="CLU_119280_0_0_1"/>
<dbReference type="EnsemblPlants" id="Pp3c14_2450V3.2">
    <property type="protein sequence ID" value="Pp3c14_2450V3.2"/>
    <property type="gene ID" value="Pp3c14_2450"/>
</dbReference>
<dbReference type="Gramene" id="Pp3c14_2450V3.1">
    <property type="protein sequence ID" value="Pp3c14_2450V3.1"/>
    <property type="gene ID" value="Pp3c14_2450"/>
</dbReference>
<dbReference type="OrthoDB" id="1910009at2759"/>
<protein>
    <recommendedName>
        <fullName evidence="6">Selenoprotein F</fullName>
    </recommendedName>
</protein>
<dbReference type="InterPro" id="IPR038219">
    <property type="entry name" value="Sep15/SelM_sf"/>
</dbReference>
<evidence type="ECO:0000259" key="8">
    <source>
        <dbReference type="Pfam" id="PF08806"/>
    </source>
</evidence>
<reference evidence="9 11" key="1">
    <citation type="journal article" date="2008" name="Science">
        <title>The Physcomitrella genome reveals evolutionary insights into the conquest of land by plants.</title>
        <authorList>
            <person name="Rensing S."/>
            <person name="Lang D."/>
            <person name="Zimmer A."/>
            <person name="Terry A."/>
            <person name="Salamov A."/>
            <person name="Shapiro H."/>
            <person name="Nishiyama T."/>
            <person name="Perroud P.-F."/>
            <person name="Lindquist E."/>
            <person name="Kamisugi Y."/>
            <person name="Tanahashi T."/>
            <person name="Sakakibara K."/>
            <person name="Fujita T."/>
            <person name="Oishi K."/>
            <person name="Shin-I T."/>
            <person name="Kuroki Y."/>
            <person name="Toyoda A."/>
            <person name="Suzuki Y."/>
            <person name="Hashimoto A."/>
            <person name="Yamaguchi K."/>
            <person name="Sugano A."/>
            <person name="Kohara Y."/>
            <person name="Fujiyama A."/>
            <person name="Anterola A."/>
            <person name="Aoki S."/>
            <person name="Ashton N."/>
            <person name="Barbazuk W.B."/>
            <person name="Barker E."/>
            <person name="Bennetzen J."/>
            <person name="Bezanilla M."/>
            <person name="Blankenship R."/>
            <person name="Cho S.H."/>
            <person name="Dutcher S."/>
            <person name="Estelle M."/>
            <person name="Fawcett J.A."/>
            <person name="Gundlach H."/>
            <person name="Hanada K."/>
            <person name="Heyl A."/>
            <person name="Hicks K.A."/>
            <person name="Hugh J."/>
            <person name="Lohr M."/>
            <person name="Mayer K."/>
            <person name="Melkozernov A."/>
            <person name="Murata T."/>
            <person name="Nelson D."/>
            <person name="Pils B."/>
            <person name="Prigge M."/>
            <person name="Reiss B."/>
            <person name="Renner T."/>
            <person name="Rombauts S."/>
            <person name="Rushton P."/>
            <person name="Sanderfoot A."/>
            <person name="Schween G."/>
            <person name="Shiu S.-H."/>
            <person name="Stueber K."/>
            <person name="Theodoulou F.L."/>
            <person name="Tu H."/>
            <person name="Van de Peer Y."/>
            <person name="Verrier P.J."/>
            <person name="Waters E."/>
            <person name="Wood A."/>
            <person name="Yang L."/>
            <person name="Cove D."/>
            <person name="Cuming A."/>
            <person name="Hasebe M."/>
            <person name="Lucas S."/>
            <person name="Mishler D.B."/>
            <person name="Reski R."/>
            <person name="Grigoriev I."/>
            <person name="Quatrano R.S."/>
            <person name="Boore J.L."/>
        </authorList>
    </citation>
    <scope>NUCLEOTIDE SEQUENCE [LARGE SCALE GENOMIC DNA]</scope>
    <source>
        <strain evidence="10 11">cv. Gransden 2004</strain>
    </source>
</reference>
<dbReference type="InterPro" id="IPR036249">
    <property type="entry name" value="Thioredoxin-like_sf"/>
</dbReference>
<dbReference type="PaxDb" id="3218-PP1S338_10V6.1"/>
<dbReference type="KEGG" id="ppp:112291388"/>
<dbReference type="Gene3D" id="3.40.30.50">
    <property type="entry name" value="Sep15/SelM thioredoxin-like domain, active-site redox motif"/>
    <property type="match status" value="1"/>
</dbReference>
<comment type="subcellular location">
    <subcellularLocation>
        <location evidence="1">Endoplasmic reticulum lumen</location>
    </subcellularLocation>
</comment>
<reference evidence="9 11" key="2">
    <citation type="journal article" date="2018" name="Plant J.">
        <title>The Physcomitrella patens chromosome-scale assembly reveals moss genome structure and evolution.</title>
        <authorList>
            <person name="Lang D."/>
            <person name="Ullrich K.K."/>
            <person name="Murat F."/>
            <person name="Fuchs J."/>
            <person name="Jenkins J."/>
            <person name="Haas F.B."/>
            <person name="Piednoel M."/>
            <person name="Gundlach H."/>
            <person name="Van Bel M."/>
            <person name="Meyberg R."/>
            <person name="Vives C."/>
            <person name="Morata J."/>
            <person name="Symeonidi A."/>
            <person name="Hiss M."/>
            <person name="Muchero W."/>
            <person name="Kamisugi Y."/>
            <person name="Saleh O."/>
            <person name="Blanc G."/>
            <person name="Decker E.L."/>
            <person name="van Gessel N."/>
            <person name="Grimwood J."/>
            <person name="Hayes R.D."/>
            <person name="Graham S.W."/>
            <person name="Gunter L.E."/>
            <person name="McDaniel S.F."/>
            <person name="Hoernstein S.N.W."/>
            <person name="Larsson A."/>
            <person name="Li F.W."/>
            <person name="Perroud P.F."/>
            <person name="Phillips J."/>
            <person name="Ranjan P."/>
            <person name="Rokshar D.S."/>
            <person name="Rothfels C.J."/>
            <person name="Schneider L."/>
            <person name="Shu S."/>
            <person name="Stevenson D.W."/>
            <person name="Thummler F."/>
            <person name="Tillich M."/>
            <person name="Villarreal Aguilar J.C."/>
            <person name="Widiez T."/>
            <person name="Wong G.K."/>
            <person name="Wymore A."/>
            <person name="Zhang Y."/>
            <person name="Zimmer A.D."/>
            <person name="Quatrano R.S."/>
            <person name="Mayer K.F.X."/>
            <person name="Goodstein D."/>
            <person name="Casacuberta J.M."/>
            <person name="Vandepoele K."/>
            <person name="Reski R."/>
            <person name="Cuming A.C."/>
            <person name="Tuskan G.A."/>
            <person name="Maumus F."/>
            <person name="Salse J."/>
            <person name="Schmutz J."/>
            <person name="Rensing S.A."/>
        </authorList>
    </citation>
    <scope>NUCLEOTIDE SEQUENCE [LARGE SCALE GENOMIC DNA]</scope>
    <source>
        <strain evidence="10 11">cv. Gransden 2004</strain>
    </source>
</reference>
<evidence type="ECO:0000256" key="7">
    <source>
        <dbReference type="SAM" id="SignalP"/>
    </source>
</evidence>
<evidence type="ECO:0000256" key="2">
    <source>
        <dbReference type="ARBA" id="ARBA00005742"/>
    </source>
</evidence>
<feature type="chain" id="PRO_5014298042" description="Selenoprotein F" evidence="7">
    <location>
        <begin position="30"/>
        <end position="165"/>
    </location>
</feature>
<keyword evidence="11" id="KW-1185">Reference proteome</keyword>
<dbReference type="STRING" id="3218.A9TVR5"/>
<keyword evidence="3 7" id="KW-0732">Signal</keyword>
<keyword evidence="5" id="KW-0712">Selenocysteine</keyword>
<gene>
    <name evidence="10" type="primary">LOC112291388</name>
    <name evidence="9" type="ORF">PHYPA_017896</name>
</gene>
<proteinExistence type="inferred from homology"/>
<evidence type="ECO:0000313" key="10">
    <source>
        <dbReference type="EnsemblPlants" id="Pp3c14_2450V3.1"/>
    </source>
</evidence>
<dbReference type="PANTHER" id="PTHR13077">
    <property type="entry name" value="SELENOPROTEIN F"/>
    <property type="match status" value="1"/>
</dbReference>
<dbReference type="EnsemblPlants" id="Pp3c14_2450V3.1">
    <property type="protein sequence ID" value="Pp3c14_2450V3.1"/>
    <property type="gene ID" value="Pp3c14_2450"/>
</dbReference>
<reference evidence="10" key="3">
    <citation type="submission" date="2020-12" db="UniProtKB">
        <authorList>
            <consortium name="EnsemblPlants"/>
        </authorList>
    </citation>
    <scope>IDENTIFICATION</scope>
</reference>
<feature type="signal peptide" evidence="7">
    <location>
        <begin position="1"/>
        <end position="29"/>
    </location>
</feature>
<dbReference type="GeneID" id="112291388"/>
<dbReference type="EMBL" id="ABEU02000014">
    <property type="protein sequence ID" value="PNR40494.1"/>
    <property type="molecule type" value="Genomic_DNA"/>
</dbReference>
<dbReference type="Proteomes" id="UP000006727">
    <property type="component" value="Chromosome 14"/>
</dbReference>
<comment type="similarity">
    <text evidence="2">Belongs to the selenoprotein M/F family.</text>
</comment>
<dbReference type="eggNOG" id="KOG3384">
    <property type="taxonomic scope" value="Eukaryota"/>
</dbReference>
<sequence>MGVGRVEFCCVVSALLIFALQCAFYGVQGEVLSEATCEDLGFTGLALCTDCDSIAEYVKDKELEADCRKCCAEESENAFSKMKYAGAVLEICLRKVMFYPNVQTFIDDKLIEFPEVDMQYRFGAPPKLIMKDEKGNHKESIRIDNWKTDQIEQFLKEKVVSKSST</sequence>
<dbReference type="AlphaFoldDB" id="A9TVR5"/>
<dbReference type="InterPro" id="IPR039992">
    <property type="entry name" value="Sep15_SelM"/>
</dbReference>
<dbReference type="OMA" id="IKPHCKQ"/>
<evidence type="ECO:0000256" key="4">
    <source>
        <dbReference type="ARBA" id="ARBA00022824"/>
    </source>
</evidence>
<organism evidence="9">
    <name type="scientific">Physcomitrium patens</name>
    <name type="common">Spreading-leaved earth moss</name>
    <name type="synonym">Physcomitrella patens</name>
    <dbReference type="NCBI Taxonomy" id="3218"/>
    <lineage>
        <taxon>Eukaryota</taxon>
        <taxon>Viridiplantae</taxon>
        <taxon>Streptophyta</taxon>
        <taxon>Embryophyta</taxon>
        <taxon>Bryophyta</taxon>
        <taxon>Bryophytina</taxon>
        <taxon>Bryopsida</taxon>
        <taxon>Funariidae</taxon>
        <taxon>Funariales</taxon>
        <taxon>Funariaceae</taxon>
        <taxon>Physcomitrium</taxon>
    </lineage>
</organism>
<evidence type="ECO:0000256" key="5">
    <source>
        <dbReference type="ARBA" id="ARBA00022933"/>
    </source>
</evidence>
<dbReference type="Gramene" id="Pp3c14_2450V3.2">
    <property type="protein sequence ID" value="Pp3c14_2450V3.2"/>
    <property type="gene ID" value="Pp3c14_2450"/>
</dbReference>
<dbReference type="InterPro" id="IPR014912">
    <property type="entry name" value="Sep15_SelM_dom"/>
</dbReference>
<dbReference type="Pfam" id="PF08806">
    <property type="entry name" value="Sep15_SelM"/>
    <property type="match status" value="1"/>
</dbReference>
<dbReference type="SUPFAM" id="SSF52833">
    <property type="entry name" value="Thioredoxin-like"/>
    <property type="match status" value="1"/>
</dbReference>